<gene>
    <name evidence="1" type="ORF">LCGC14_0441290</name>
</gene>
<sequence>MPPGLGHLAYLAVVKESVWGTKVVAGMDFLEFLNETLDETVEEKIVQGINKGRVRTKRVQGAKTIAGDINWEVNVEDVIGDIIKGILPTEVFVDDGGGNGGQHTFTPGNVPTIGLTVQVGRDTAVRDFFGGKVGALVLNAASGELLQATASMVFKNADSGSDQAVTYSTQKPLVYHTGVIQIDGVAFEISEFALTIAAGLKQDRRILGSNLIIEPQPGMYEVSGTFQIAFDDEVQINKFLNGTASKLSIDLTGPSIGTTVRRLRLVVPEAFFNGETPKVGGADEETRITIPFMAIKTGSGTPDELVELKLDNSRQSVY</sequence>
<protein>
    <submittedName>
        <fullName evidence="1">Uncharacterized protein</fullName>
    </submittedName>
</protein>
<dbReference type="Pfam" id="PF18906">
    <property type="entry name" value="Phage_tube_2"/>
    <property type="match status" value="1"/>
</dbReference>
<name>A0A0F9T3I5_9ZZZZ</name>
<accession>A0A0F9T3I5</accession>
<reference evidence="1" key="1">
    <citation type="journal article" date="2015" name="Nature">
        <title>Complex archaea that bridge the gap between prokaryotes and eukaryotes.</title>
        <authorList>
            <person name="Spang A."/>
            <person name="Saw J.H."/>
            <person name="Jorgensen S.L."/>
            <person name="Zaremba-Niedzwiedzka K."/>
            <person name="Martijn J."/>
            <person name="Lind A.E."/>
            <person name="van Eijk R."/>
            <person name="Schleper C."/>
            <person name="Guy L."/>
            <person name="Ettema T.J."/>
        </authorList>
    </citation>
    <scope>NUCLEOTIDE SEQUENCE</scope>
</reference>
<evidence type="ECO:0000313" key="1">
    <source>
        <dbReference type="EMBL" id="KKN69402.1"/>
    </source>
</evidence>
<dbReference type="EMBL" id="LAZR01000427">
    <property type="protein sequence ID" value="KKN69402.1"/>
    <property type="molecule type" value="Genomic_DNA"/>
</dbReference>
<dbReference type="AlphaFoldDB" id="A0A0F9T3I5"/>
<organism evidence="1">
    <name type="scientific">marine sediment metagenome</name>
    <dbReference type="NCBI Taxonomy" id="412755"/>
    <lineage>
        <taxon>unclassified sequences</taxon>
        <taxon>metagenomes</taxon>
        <taxon>ecological metagenomes</taxon>
    </lineage>
</organism>
<comment type="caution">
    <text evidence="1">The sequence shown here is derived from an EMBL/GenBank/DDBJ whole genome shotgun (WGS) entry which is preliminary data.</text>
</comment>
<proteinExistence type="predicted"/>
<dbReference type="InterPro" id="IPR044000">
    <property type="entry name" value="Phage_tube_2"/>
</dbReference>